<feature type="domain" description="Amine oxidase" evidence="1">
    <location>
        <begin position="11"/>
        <end position="101"/>
    </location>
</feature>
<reference evidence="2 3" key="1">
    <citation type="submission" date="2016-10" db="EMBL/GenBank/DDBJ databases">
        <authorList>
            <person name="de Groot N.N."/>
        </authorList>
    </citation>
    <scope>NUCLEOTIDE SEQUENCE [LARGE SCALE GENOMIC DNA]</scope>
    <source>
        <strain evidence="2 3">Nl18</strain>
    </source>
</reference>
<dbReference type="Gene3D" id="3.50.50.60">
    <property type="entry name" value="FAD/NAD(P)-binding domain"/>
    <property type="match status" value="1"/>
</dbReference>
<evidence type="ECO:0000313" key="3">
    <source>
        <dbReference type="Proteomes" id="UP000183898"/>
    </source>
</evidence>
<dbReference type="InterPro" id="IPR036188">
    <property type="entry name" value="FAD/NAD-bd_sf"/>
</dbReference>
<sequence>MSTIILSPPDKIIGLKDEEIFEIFKRDAPRLGIDSTRVTNYRVIRHPADFYLLSPNMNRLRPQSRISVNGLFLAGDYVQQSFMATMEGAVITGNNAARDVIKAEKSM</sequence>
<dbReference type="RefSeq" id="WP_074748700.1">
    <property type="nucleotide sequence ID" value="NZ_FOCT01000015.1"/>
</dbReference>
<evidence type="ECO:0000259" key="1">
    <source>
        <dbReference type="Pfam" id="PF01593"/>
    </source>
</evidence>
<organism evidence="2 3">
    <name type="scientific">Nitrosospira multiformis</name>
    <dbReference type="NCBI Taxonomy" id="1231"/>
    <lineage>
        <taxon>Bacteria</taxon>
        <taxon>Pseudomonadati</taxon>
        <taxon>Pseudomonadota</taxon>
        <taxon>Betaproteobacteria</taxon>
        <taxon>Nitrosomonadales</taxon>
        <taxon>Nitrosomonadaceae</taxon>
        <taxon>Nitrosospira</taxon>
    </lineage>
</organism>
<proteinExistence type="predicted"/>
<dbReference type="AlphaFoldDB" id="A0A1H8N3W0"/>
<accession>A0A1H8N3W0</accession>
<protein>
    <submittedName>
        <fullName evidence="2">Zeta-carotene desaturase/15-cis-phytoene desaturase</fullName>
    </submittedName>
</protein>
<gene>
    <name evidence="2" type="ORF">SAMN05216404_11515</name>
</gene>
<dbReference type="Pfam" id="PF01593">
    <property type="entry name" value="Amino_oxidase"/>
    <property type="match status" value="1"/>
</dbReference>
<dbReference type="SUPFAM" id="SSF51905">
    <property type="entry name" value="FAD/NAD(P)-binding domain"/>
    <property type="match status" value="1"/>
</dbReference>
<dbReference type="EMBL" id="FOCT01000015">
    <property type="protein sequence ID" value="SEO24331.1"/>
    <property type="molecule type" value="Genomic_DNA"/>
</dbReference>
<dbReference type="GO" id="GO:0016491">
    <property type="term" value="F:oxidoreductase activity"/>
    <property type="evidence" value="ECO:0007669"/>
    <property type="project" value="InterPro"/>
</dbReference>
<dbReference type="InterPro" id="IPR002937">
    <property type="entry name" value="Amino_oxidase"/>
</dbReference>
<evidence type="ECO:0000313" key="2">
    <source>
        <dbReference type="EMBL" id="SEO24331.1"/>
    </source>
</evidence>
<dbReference type="Proteomes" id="UP000183898">
    <property type="component" value="Unassembled WGS sequence"/>
</dbReference>
<name>A0A1H8N3W0_9PROT</name>